<evidence type="ECO:0000256" key="5">
    <source>
        <dbReference type="ARBA" id="ARBA00022989"/>
    </source>
</evidence>
<dbReference type="Proteomes" id="UP001249851">
    <property type="component" value="Unassembled WGS sequence"/>
</dbReference>
<evidence type="ECO:0000256" key="4">
    <source>
        <dbReference type="ARBA" id="ARBA00022692"/>
    </source>
</evidence>
<dbReference type="AlphaFoldDB" id="A0AAD9QWR7"/>
<dbReference type="PANTHER" id="PTHR31326:SF1">
    <property type="entry name" value="PROTEIN CLT2, CHLOROPLASTIC"/>
    <property type="match status" value="1"/>
</dbReference>
<evidence type="ECO:0000256" key="6">
    <source>
        <dbReference type="ARBA" id="ARBA00023136"/>
    </source>
</evidence>
<dbReference type="PANTHER" id="PTHR31326">
    <property type="entry name" value="PROTEIN CLT2, CHLOROPLASTIC"/>
    <property type="match status" value="1"/>
</dbReference>
<comment type="similarity">
    <text evidence="2">Belongs to the CRT-like transporter family.</text>
</comment>
<protein>
    <submittedName>
        <fullName evidence="8">Uncharacterized protein</fullName>
    </submittedName>
</protein>
<feature type="transmembrane region" description="Helical" evidence="7">
    <location>
        <begin position="13"/>
        <end position="32"/>
    </location>
</feature>
<feature type="transmembrane region" description="Helical" evidence="7">
    <location>
        <begin position="78"/>
        <end position="99"/>
    </location>
</feature>
<gene>
    <name evidence="8" type="ORF">P5673_006868</name>
</gene>
<keyword evidence="6 7" id="KW-0472">Membrane</keyword>
<evidence type="ECO:0000256" key="2">
    <source>
        <dbReference type="ARBA" id="ARBA00006690"/>
    </source>
</evidence>
<reference evidence="8" key="2">
    <citation type="journal article" date="2023" name="Science">
        <title>Genomic signatures of disease resistance in endangered staghorn corals.</title>
        <authorList>
            <person name="Vollmer S.V."/>
            <person name="Selwyn J.D."/>
            <person name="Despard B.A."/>
            <person name="Roesel C.L."/>
        </authorList>
    </citation>
    <scope>NUCLEOTIDE SEQUENCE</scope>
    <source>
        <strain evidence="8">K2</strain>
    </source>
</reference>
<name>A0AAD9QWR7_ACRCE</name>
<keyword evidence="4 7" id="KW-0812">Transmembrane</keyword>
<evidence type="ECO:0000313" key="9">
    <source>
        <dbReference type="Proteomes" id="UP001249851"/>
    </source>
</evidence>
<dbReference type="GO" id="GO:0016020">
    <property type="term" value="C:membrane"/>
    <property type="evidence" value="ECO:0007669"/>
    <property type="project" value="UniProtKB-SubCell"/>
</dbReference>
<evidence type="ECO:0000256" key="7">
    <source>
        <dbReference type="SAM" id="Phobius"/>
    </source>
</evidence>
<organism evidence="8 9">
    <name type="scientific">Acropora cervicornis</name>
    <name type="common">Staghorn coral</name>
    <dbReference type="NCBI Taxonomy" id="6130"/>
    <lineage>
        <taxon>Eukaryota</taxon>
        <taxon>Metazoa</taxon>
        <taxon>Cnidaria</taxon>
        <taxon>Anthozoa</taxon>
        <taxon>Hexacorallia</taxon>
        <taxon>Scleractinia</taxon>
        <taxon>Astrocoeniina</taxon>
        <taxon>Acroporidae</taxon>
        <taxon>Acropora</taxon>
    </lineage>
</organism>
<proteinExistence type="inferred from homology"/>
<dbReference type="InterPro" id="IPR013936">
    <property type="entry name" value="CRT-like"/>
</dbReference>
<dbReference type="EMBL" id="JARQWQ010000011">
    <property type="protein sequence ID" value="KAK2568824.1"/>
    <property type="molecule type" value="Genomic_DNA"/>
</dbReference>
<feature type="non-terminal residue" evidence="8">
    <location>
        <position position="1"/>
    </location>
</feature>
<keyword evidence="5 7" id="KW-1133">Transmembrane helix</keyword>
<keyword evidence="9" id="KW-1185">Reference proteome</keyword>
<sequence>VVVLHKRPTRLKLFCGLCVFFGLFICLIPTIFPKFNDKASLDDNVQLDNTSRLPLATMNVLQERGVKMENSSEEQVNIVFFLFWTSTYELLSILLLSWVDILPWFGDSEVSTFANK</sequence>
<accession>A0AAD9QWR7</accession>
<evidence type="ECO:0000313" key="8">
    <source>
        <dbReference type="EMBL" id="KAK2568824.1"/>
    </source>
</evidence>
<comment type="subcellular location">
    <subcellularLocation>
        <location evidence="1">Membrane</location>
        <topology evidence="1">Multi-pass membrane protein</topology>
    </subcellularLocation>
</comment>
<evidence type="ECO:0000256" key="3">
    <source>
        <dbReference type="ARBA" id="ARBA00022448"/>
    </source>
</evidence>
<keyword evidence="3" id="KW-0813">Transport</keyword>
<comment type="caution">
    <text evidence="8">The sequence shown here is derived from an EMBL/GenBank/DDBJ whole genome shotgun (WGS) entry which is preliminary data.</text>
</comment>
<evidence type="ECO:0000256" key="1">
    <source>
        <dbReference type="ARBA" id="ARBA00004141"/>
    </source>
</evidence>
<reference evidence="8" key="1">
    <citation type="journal article" date="2023" name="G3 (Bethesda)">
        <title>Whole genome assembly and annotation of the endangered Caribbean coral Acropora cervicornis.</title>
        <authorList>
            <person name="Selwyn J.D."/>
            <person name="Vollmer S.V."/>
        </authorList>
    </citation>
    <scope>NUCLEOTIDE SEQUENCE</scope>
    <source>
        <strain evidence="8">K2</strain>
    </source>
</reference>